<keyword evidence="1" id="KW-1133">Transmembrane helix</keyword>
<feature type="transmembrane region" description="Helical" evidence="1">
    <location>
        <begin position="83"/>
        <end position="106"/>
    </location>
</feature>
<dbReference type="Proteomes" id="UP000823749">
    <property type="component" value="Chromosome 9"/>
</dbReference>
<evidence type="ECO:0000313" key="3">
    <source>
        <dbReference type="Proteomes" id="UP000823749"/>
    </source>
</evidence>
<gene>
    <name evidence="2" type="ORF">RHGRI_027789</name>
</gene>
<reference evidence="2" key="1">
    <citation type="submission" date="2020-08" db="EMBL/GenBank/DDBJ databases">
        <title>Plant Genome Project.</title>
        <authorList>
            <person name="Zhang R.-G."/>
        </authorList>
    </citation>
    <scope>NUCLEOTIDE SEQUENCE</scope>
    <source>
        <strain evidence="2">WSP0</strain>
        <tissue evidence="2">Leaf</tissue>
    </source>
</reference>
<proteinExistence type="predicted"/>
<evidence type="ECO:0000313" key="2">
    <source>
        <dbReference type="EMBL" id="KAG5533717.1"/>
    </source>
</evidence>
<keyword evidence="1" id="KW-0472">Membrane</keyword>
<name>A0AAV6J1S9_9ERIC</name>
<keyword evidence="3" id="KW-1185">Reference proteome</keyword>
<accession>A0AAV6J1S9</accession>
<dbReference type="EMBL" id="JACTNZ010000009">
    <property type="protein sequence ID" value="KAG5533717.1"/>
    <property type="molecule type" value="Genomic_DNA"/>
</dbReference>
<organism evidence="2 3">
    <name type="scientific">Rhododendron griersonianum</name>
    <dbReference type="NCBI Taxonomy" id="479676"/>
    <lineage>
        <taxon>Eukaryota</taxon>
        <taxon>Viridiplantae</taxon>
        <taxon>Streptophyta</taxon>
        <taxon>Embryophyta</taxon>
        <taxon>Tracheophyta</taxon>
        <taxon>Spermatophyta</taxon>
        <taxon>Magnoliopsida</taxon>
        <taxon>eudicotyledons</taxon>
        <taxon>Gunneridae</taxon>
        <taxon>Pentapetalae</taxon>
        <taxon>asterids</taxon>
        <taxon>Ericales</taxon>
        <taxon>Ericaceae</taxon>
        <taxon>Ericoideae</taxon>
        <taxon>Rhodoreae</taxon>
        <taxon>Rhododendron</taxon>
    </lineage>
</organism>
<protein>
    <submittedName>
        <fullName evidence="2">Uncharacterized protein</fullName>
    </submittedName>
</protein>
<sequence length="107" mass="12045">MLIPDILLTELVVRMAMVVVTLLMGQDLPFLLPMFQITQATPLVRAVGAHPLRKAYCRRHPPQKAYWSIHALRSYLLLDDQPICGAFLCLSSVYVFGFALEAWVGLC</sequence>
<evidence type="ECO:0000256" key="1">
    <source>
        <dbReference type="SAM" id="Phobius"/>
    </source>
</evidence>
<keyword evidence="1" id="KW-0812">Transmembrane</keyword>
<comment type="caution">
    <text evidence="2">The sequence shown here is derived from an EMBL/GenBank/DDBJ whole genome shotgun (WGS) entry which is preliminary data.</text>
</comment>
<dbReference type="AlphaFoldDB" id="A0AAV6J1S9"/>